<gene>
    <name evidence="1" type="ORF">NDU88_003644</name>
</gene>
<evidence type="ECO:0000313" key="1">
    <source>
        <dbReference type="EMBL" id="KAJ1208258.1"/>
    </source>
</evidence>
<name>A0AAV7W438_PLEWA</name>
<dbReference type="Proteomes" id="UP001066276">
    <property type="component" value="Chromosome 1_2"/>
</dbReference>
<proteinExistence type="predicted"/>
<accession>A0AAV7W438</accession>
<comment type="caution">
    <text evidence="1">The sequence shown here is derived from an EMBL/GenBank/DDBJ whole genome shotgun (WGS) entry which is preliminary data.</text>
</comment>
<dbReference type="AlphaFoldDB" id="A0AAV7W438"/>
<reference evidence="1" key="1">
    <citation type="journal article" date="2022" name="bioRxiv">
        <title>Sequencing and chromosome-scale assembly of the giantPleurodeles waltlgenome.</title>
        <authorList>
            <person name="Brown T."/>
            <person name="Elewa A."/>
            <person name="Iarovenko S."/>
            <person name="Subramanian E."/>
            <person name="Araus A.J."/>
            <person name="Petzold A."/>
            <person name="Susuki M."/>
            <person name="Suzuki K.-i.T."/>
            <person name="Hayashi T."/>
            <person name="Toyoda A."/>
            <person name="Oliveira C."/>
            <person name="Osipova E."/>
            <person name="Leigh N.D."/>
            <person name="Simon A."/>
            <person name="Yun M.H."/>
        </authorList>
    </citation>
    <scope>NUCLEOTIDE SEQUENCE</scope>
    <source>
        <strain evidence="1">20211129_DDA</strain>
        <tissue evidence="1">Liver</tissue>
    </source>
</reference>
<evidence type="ECO:0000313" key="2">
    <source>
        <dbReference type="Proteomes" id="UP001066276"/>
    </source>
</evidence>
<organism evidence="1 2">
    <name type="scientific">Pleurodeles waltl</name>
    <name type="common">Iberian ribbed newt</name>
    <dbReference type="NCBI Taxonomy" id="8319"/>
    <lineage>
        <taxon>Eukaryota</taxon>
        <taxon>Metazoa</taxon>
        <taxon>Chordata</taxon>
        <taxon>Craniata</taxon>
        <taxon>Vertebrata</taxon>
        <taxon>Euteleostomi</taxon>
        <taxon>Amphibia</taxon>
        <taxon>Batrachia</taxon>
        <taxon>Caudata</taxon>
        <taxon>Salamandroidea</taxon>
        <taxon>Salamandridae</taxon>
        <taxon>Pleurodelinae</taxon>
        <taxon>Pleurodeles</taxon>
    </lineage>
</organism>
<keyword evidence="2" id="KW-1185">Reference proteome</keyword>
<dbReference type="EMBL" id="JANPWB010000002">
    <property type="protein sequence ID" value="KAJ1208258.1"/>
    <property type="molecule type" value="Genomic_DNA"/>
</dbReference>
<protein>
    <submittedName>
        <fullName evidence="1">Uncharacterized protein</fullName>
    </submittedName>
</protein>
<sequence>MAVTSPAVCTVTAGIHRHWLLEPIGPNDNQCRIAQRSLTAYRDAAQRQRNYLISPCPSLQEDGHDVGLVAAVEPVDSEEEEAEEEDIDNRNNIIMQYFQ</sequence>